<dbReference type="SMART" id="SM00825">
    <property type="entry name" value="PKS_KS"/>
    <property type="match status" value="1"/>
</dbReference>
<sequence length="174" mass="19353">MPHRIGKINNVEKFDPEFFNIPATEAHVMDPMARMILEHTYEAVIDAGVNPKELQGTRTGVFTGICADTQSYSIYFKSDFSGISYWCNRSFVANRISYWLGTTGPSFNLDSACSSSHFVMTEAYNMIRSGNCDAAIVATANLCLHPYINFGFYRLGVLSSDGYCRPFDEAGSGY</sequence>
<keyword evidence="3" id="KW-1185">Reference proteome</keyword>
<evidence type="ECO:0000256" key="1">
    <source>
        <dbReference type="ARBA" id="ARBA00022679"/>
    </source>
</evidence>
<dbReference type="RefSeq" id="XP_024883764.1">
    <property type="nucleotide sequence ID" value="XM_025027996.1"/>
</dbReference>
<dbReference type="GO" id="GO:0004312">
    <property type="term" value="F:fatty acid synthase activity"/>
    <property type="evidence" value="ECO:0007669"/>
    <property type="project" value="TreeGrafter"/>
</dbReference>
<dbReference type="InterPro" id="IPR050091">
    <property type="entry name" value="PKS_NRPS_Biosynth_Enz"/>
</dbReference>
<dbReference type="CDD" id="cd00833">
    <property type="entry name" value="PKS"/>
    <property type="match status" value="1"/>
</dbReference>
<dbReference type="Pfam" id="PF00109">
    <property type="entry name" value="ketoacyl-synt"/>
    <property type="match status" value="1"/>
</dbReference>
<proteinExistence type="predicted"/>
<feature type="non-terminal residue" evidence="4">
    <location>
        <position position="174"/>
    </location>
</feature>
<dbReference type="GO" id="GO:0006633">
    <property type="term" value="P:fatty acid biosynthetic process"/>
    <property type="evidence" value="ECO:0007669"/>
    <property type="project" value="InterPro"/>
</dbReference>
<dbReference type="GeneID" id="112462295"/>
<name>A0A6J1QMU6_9HYME</name>
<evidence type="ECO:0000259" key="2">
    <source>
        <dbReference type="PROSITE" id="PS52004"/>
    </source>
</evidence>
<dbReference type="InterPro" id="IPR014030">
    <property type="entry name" value="Ketoacyl_synth_N"/>
</dbReference>
<dbReference type="Gene3D" id="3.40.47.10">
    <property type="match status" value="1"/>
</dbReference>
<feature type="domain" description="Ketosynthase family 3 (KS3)" evidence="2">
    <location>
        <begin position="1"/>
        <end position="174"/>
    </location>
</feature>
<dbReference type="InterPro" id="IPR020841">
    <property type="entry name" value="PKS_Beta-ketoAc_synthase_dom"/>
</dbReference>
<dbReference type="PROSITE" id="PS00606">
    <property type="entry name" value="KS3_1"/>
    <property type="match status" value="1"/>
</dbReference>
<dbReference type="OrthoDB" id="329835at2759"/>
<dbReference type="GO" id="GO:0004315">
    <property type="term" value="F:3-oxoacyl-[acyl-carrier-protein] synthase activity"/>
    <property type="evidence" value="ECO:0007669"/>
    <property type="project" value="InterPro"/>
</dbReference>
<reference evidence="4" key="1">
    <citation type="submission" date="2025-08" db="UniProtKB">
        <authorList>
            <consortium name="RefSeq"/>
        </authorList>
    </citation>
    <scope>IDENTIFICATION</scope>
    <source>
        <tissue evidence="4">Whole body</tissue>
    </source>
</reference>
<dbReference type="PANTHER" id="PTHR43775:SF23">
    <property type="entry name" value="FATTY ACID SYNTHASE 3"/>
    <property type="match status" value="1"/>
</dbReference>
<gene>
    <name evidence="4" type="primary">LOC112462295</name>
</gene>
<dbReference type="SUPFAM" id="SSF53901">
    <property type="entry name" value="Thiolase-like"/>
    <property type="match status" value="1"/>
</dbReference>
<dbReference type="Proteomes" id="UP000504618">
    <property type="component" value="Unplaced"/>
</dbReference>
<dbReference type="AlphaFoldDB" id="A0A6J1QMU6"/>
<evidence type="ECO:0000313" key="4">
    <source>
        <dbReference type="RefSeq" id="XP_024883764.1"/>
    </source>
</evidence>
<dbReference type="InterPro" id="IPR018201">
    <property type="entry name" value="Ketoacyl_synth_AS"/>
</dbReference>
<dbReference type="InterPro" id="IPR016039">
    <property type="entry name" value="Thiolase-like"/>
</dbReference>
<evidence type="ECO:0000313" key="3">
    <source>
        <dbReference type="Proteomes" id="UP000504618"/>
    </source>
</evidence>
<dbReference type="PROSITE" id="PS52004">
    <property type="entry name" value="KS3_2"/>
    <property type="match status" value="1"/>
</dbReference>
<accession>A0A6J1QMU6</accession>
<protein>
    <submittedName>
        <fullName evidence="4">Fatty acid synthase-like</fullName>
    </submittedName>
</protein>
<keyword evidence="1" id="KW-0808">Transferase</keyword>
<organism evidence="3 4">
    <name type="scientific">Temnothorax curvispinosus</name>
    <dbReference type="NCBI Taxonomy" id="300111"/>
    <lineage>
        <taxon>Eukaryota</taxon>
        <taxon>Metazoa</taxon>
        <taxon>Ecdysozoa</taxon>
        <taxon>Arthropoda</taxon>
        <taxon>Hexapoda</taxon>
        <taxon>Insecta</taxon>
        <taxon>Pterygota</taxon>
        <taxon>Neoptera</taxon>
        <taxon>Endopterygota</taxon>
        <taxon>Hymenoptera</taxon>
        <taxon>Apocrita</taxon>
        <taxon>Aculeata</taxon>
        <taxon>Formicoidea</taxon>
        <taxon>Formicidae</taxon>
        <taxon>Myrmicinae</taxon>
        <taxon>Temnothorax</taxon>
    </lineage>
</organism>
<dbReference type="PANTHER" id="PTHR43775">
    <property type="entry name" value="FATTY ACID SYNTHASE"/>
    <property type="match status" value="1"/>
</dbReference>